<dbReference type="RefSeq" id="XP_040718601.1">
    <property type="nucleotide sequence ID" value="XM_040857476.1"/>
</dbReference>
<proteinExistence type="predicted"/>
<evidence type="ECO:0000313" key="2">
    <source>
        <dbReference type="EMBL" id="ORY68314.1"/>
    </source>
</evidence>
<name>A0A1Y2EAH9_9PEZI</name>
<dbReference type="OrthoDB" id="5419927at2759"/>
<dbReference type="PANTHER" id="PTHR40619:SF3">
    <property type="entry name" value="FUNGAL STAND N-TERMINAL GOODBYE DOMAIN-CONTAINING PROTEIN"/>
    <property type="match status" value="1"/>
</dbReference>
<protein>
    <recommendedName>
        <fullName evidence="1">DUF7708 domain-containing protein</fullName>
    </recommendedName>
</protein>
<dbReference type="STRING" id="1141098.A0A1Y2EAH9"/>
<dbReference type="EMBL" id="MCFJ01000003">
    <property type="protein sequence ID" value="ORY68314.1"/>
    <property type="molecule type" value="Genomic_DNA"/>
</dbReference>
<dbReference type="GeneID" id="63773688"/>
<dbReference type="Pfam" id="PF24809">
    <property type="entry name" value="DUF7708"/>
    <property type="match status" value="1"/>
</dbReference>
<dbReference type="Proteomes" id="UP000193689">
    <property type="component" value="Unassembled WGS sequence"/>
</dbReference>
<dbReference type="PANTHER" id="PTHR40619">
    <property type="entry name" value="FUNGAL STAND N-TERMINAL GOODBYE DOMAIN-CONTAINING PROTEIN"/>
    <property type="match status" value="1"/>
</dbReference>
<dbReference type="InParanoid" id="A0A1Y2EAH9"/>
<evidence type="ECO:0000313" key="3">
    <source>
        <dbReference type="Proteomes" id="UP000193689"/>
    </source>
</evidence>
<sequence>MASQQIQDTPQRQPTHPEVSEFMVKRLDGKTVSALNATSSSGVVFNGLIDEWVPERDDDNEHNFNEIYSRCVEAQNSLITTANKFCKKRKLPSIGHANINSWDEVEESVLNACNALEKLSERDKNVPKGLTGRMRSAFRTLCQHSGAGMTLLNLVPTDSYCSVLCGGLKVIFTGLQQTGTYRQEIYKALEELPLVLNDHAAMIDLNKKDEQLHRRAAVLYTSLFRLMELILAWFLKNPLATVAKITVNPSGFSDRLKDRIAEVKLATQHFGSHTAIISAKSQRQILQQNHSIMYMQGQSMHMSQQIMGGIEEINSRLLVLERLKPFLECQQDALEDRRRHVLRQKSKPKLISPAPDVSDILKRYLYDPELIPTDCENVLKIPLRAGHDIEEDRVVAIQNHPRFNAWLALNESSLLFINANSDPTSNLEMSVVSAKTFQRAIDVSNEQKGSATELIPLAFFCSQHRDYRKDENGHPAELAMSMLLQLLDSHRDFDSEDLEVVMDELNPQDITSICAMFGFFLAKLPSNAIVILIVDGLRFFAQPADRRKRMGEVVEHLVEIYRQQSAATLKFLFANSTEADFVEHLLSDDEVLRIPRDLIRVGGYSTWMWKRPVAMKRPEHGGEGGSESD</sequence>
<accession>A0A1Y2EAH9</accession>
<reference evidence="2 3" key="1">
    <citation type="submission" date="2016-07" db="EMBL/GenBank/DDBJ databases">
        <title>Pervasive Adenine N6-methylation of Active Genes in Fungi.</title>
        <authorList>
            <consortium name="DOE Joint Genome Institute"/>
            <person name="Mondo S.J."/>
            <person name="Dannebaum R.O."/>
            <person name="Kuo R.C."/>
            <person name="Labutti K."/>
            <person name="Haridas S."/>
            <person name="Kuo A."/>
            <person name="Salamov A."/>
            <person name="Ahrendt S.R."/>
            <person name="Lipzen A."/>
            <person name="Sullivan W."/>
            <person name="Andreopoulos W.B."/>
            <person name="Clum A."/>
            <person name="Lindquist E."/>
            <person name="Daum C."/>
            <person name="Ramamoorthy G.K."/>
            <person name="Gryganskyi A."/>
            <person name="Culley D."/>
            <person name="Magnuson J.K."/>
            <person name="James T.Y."/>
            <person name="O'Malley M.A."/>
            <person name="Stajich J.E."/>
            <person name="Spatafora J.W."/>
            <person name="Visel A."/>
            <person name="Grigoriev I.V."/>
        </authorList>
    </citation>
    <scope>NUCLEOTIDE SEQUENCE [LARGE SCALE GENOMIC DNA]</scope>
    <source>
        <strain evidence="2 3">CBS 129021</strain>
    </source>
</reference>
<gene>
    <name evidence="2" type="ORF">BCR38DRAFT_385787</name>
</gene>
<evidence type="ECO:0000259" key="1">
    <source>
        <dbReference type="Pfam" id="PF24809"/>
    </source>
</evidence>
<feature type="domain" description="DUF7708" evidence="1">
    <location>
        <begin position="159"/>
        <end position="272"/>
    </location>
</feature>
<keyword evidence="3" id="KW-1185">Reference proteome</keyword>
<comment type="caution">
    <text evidence="2">The sequence shown here is derived from an EMBL/GenBank/DDBJ whole genome shotgun (WGS) entry which is preliminary data.</text>
</comment>
<dbReference type="AlphaFoldDB" id="A0A1Y2EAH9"/>
<organism evidence="2 3">
    <name type="scientific">Pseudomassariella vexata</name>
    <dbReference type="NCBI Taxonomy" id="1141098"/>
    <lineage>
        <taxon>Eukaryota</taxon>
        <taxon>Fungi</taxon>
        <taxon>Dikarya</taxon>
        <taxon>Ascomycota</taxon>
        <taxon>Pezizomycotina</taxon>
        <taxon>Sordariomycetes</taxon>
        <taxon>Xylariomycetidae</taxon>
        <taxon>Amphisphaeriales</taxon>
        <taxon>Pseudomassariaceae</taxon>
        <taxon>Pseudomassariella</taxon>
    </lineage>
</organism>
<dbReference type="InterPro" id="IPR056125">
    <property type="entry name" value="DUF7708"/>
</dbReference>